<dbReference type="PANTHER" id="PTHR46929:SF4">
    <property type="entry name" value="MYB_SANT-LIKE DOMAIN-CONTAINING PROTEIN"/>
    <property type="match status" value="1"/>
</dbReference>
<feature type="compositionally biased region" description="Polar residues" evidence="1">
    <location>
        <begin position="120"/>
        <end position="130"/>
    </location>
</feature>
<gene>
    <name evidence="2" type="ORF">PIB30_038799</name>
</gene>
<proteinExistence type="predicted"/>
<dbReference type="EMBL" id="JASCZI010272062">
    <property type="protein sequence ID" value="MED6219771.1"/>
    <property type="molecule type" value="Genomic_DNA"/>
</dbReference>
<reference evidence="2 3" key="1">
    <citation type="journal article" date="2023" name="Plants (Basel)">
        <title>Bridging the Gap: Combining Genomics and Transcriptomics Approaches to Understand Stylosanthes scabra, an Orphan Legume from the Brazilian Caatinga.</title>
        <authorList>
            <person name="Ferreira-Neto J.R.C."/>
            <person name="da Silva M.D."/>
            <person name="Binneck E."/>
            <person name="de Melo N.F."/>
            <person name="da Silva R.H."/>
            <person name="de Melo A.L.T.M."/>
            <person name="Pandolfi V."/>
            <person name="Bustamante F.O."/>
            <person name="Brasileiro-Vidal A.C."/>
            <person name="Benko-Iseppon A.M."/>
        </authorList>
    </citation>
    <scope>NUCLEOTIDE SEQUENCE [LARGE SCALE GENOMIC DNA]</scope>
    <source>
        <tissue evidence="2">Leaves</tissue>
    </source>
</reference>
<comment type="caution">
    <text evidence="2">The sequence shown here is derived from an EMBL/GenBank/DDBJ whole genome shotgun (WGS) entry which is preliminary data.</text>
</comment>
<feature type="compositionally biased region" description="Polar residues" evidence="1">
    <location>
        <begin position="140"/>
        <end position="154"/>
    </location>
</feature>
<keyword evidence="3" id="KW-1185">Reference proteome</keyword>
<name>A0ABU6ZCU2_9FABA</name>
<evidence type="ECO:0000256" key="1">
    <source>
        <dbReference type="SAM" id="MobiDB-lite"/>
    </source>
</evidence>
<sequence length="207" mass="23598">MSPHAFLELCDKLRATGHVKDTIHVTVEEQSGFSWDPYTKLFIAEPEVWTDLIKEKPKAKKWMRTPIKHYDKLYLIYGHDRAIGNIAGSAKERNKNMDKMKETINLNYDHFQELDGESNDWQATPHSTSFVAGESPDFNCGNSNQSNRIHGNQRGNKHKAPMSGLLETDIELMSKGIQGLTDMLKDGNNYYDRSLDIAEKQALIAEK</sequence>
<evidence type="ECO:0000313" key="2">
    <source>
        <dbReference type="EMBL" id="MED6219771.1"/>
    </source>
</evidence>
<dbReference type="Proteomes" id="UP001341840">
    <property type="component" value="Unassembled WGS sequence"/>
</dbReference>
<organism evidence="2 3">
    <name type="scientific">Stylosanthes scabra</name>
    <dbReference type="NCBI Taxonomy" id="79078"/>
    <lineage>
        <taxon>Eukaryota</taxon>
        <taxon>Viridiplantae</taxon>
        <taxon>Streptophyta</taxon>
        <taxon>Embryophyta</taxon>
        <taxon>Tracheophyta</taxon>
        <taxon>Spermatophyta</taxon>
        <taxon>Magnoliopsida</taxon>
        <taxon>eudicotyledons</taxon>
        <taxon>Gunneridae</taxon>
        <taxon>Pentapetalae</taxon>
        <taxon>rosids</taxon>
        <taxon>fabids</taxon>
        <taxon>Fabales</taxon>
        <taxon>Fabaceae</taxon>
        <taxon>Papilionoideae</taxon>
        <taxon>50 kb inversion clade</taxon>
        <taxon>dalbergioids sensu lato</taxon>
        <taxon>Dalbergieae</taxon>
        <taxon>Pterocarpus clade</taxon>
        <taxon>Stylosanthes</taxon>
    </lineage>
</organism>
<protein>
    <recommendedName>
        <fullName evidence="4">Myb/SANT-like domain-containing protein</fullName>
    </recommendedName>
</protein>
<dbReference type="PANTHER" id="PTHR46929">
    <property type="entry name" value="EXPRESSED PROTEIN"/>
    <property type="match status" value="1"/>
</dbReference>
<accession>A0ABU6ZCU2</accession>
<evidence type="ECO:0000313" key="3">
    <source>
        <dbReference type="Proteomes" id="UP001341840"/>
    </source>
</evidence>
<evidence type="ECO:0008006" key="4">
    <source>
        <dbReference type="Google" id="ProtNLM"/>
    </source>
</evidence>
<feature type="region of interest" description="Disordered" evidence="1">
    <location>
        <begin position="120"/>
        <end position="160"/>
    </location>
</feature>